<protein>
    <submittedName>
        <fullName evidence="2">Pyridoxamine phosphate oxidase family protein</fullName>
    </submittedName>
</protein>
<gene>
    <name evidence="2" type="ORF">O9K51_07569</name>
</gene>
<evidence type="ECO:0000313" key="2">
    <source>
        <dbReference type="EMBL" id="KAJ6439678.1"/>
    </source>
</evidence>
<evidence type="ECO:0000256" key="1">
    <source>
        <dbReference type="SAM" id="Phobius"/>
    </source>
</evidence>
<feature type="transmembrane region" description="Helical" evidence="1">
    <location>
        <begin position="19"/>
        <end position="37"/>
    </location>
</feature>
<dbReference type="EMBL" id="JAQHRD010000006">
    <property type="protein sequence ID" value="KAJ6439678.1"/>
    <property type="molecule type" value="Genomic_DNA"/>
</dbReference>
<proteinExistence type="predicted"/>
<keyword evidence="3" id="KW-1185">Reference proteome</keyword>
<keyword evidence="1" id="KW-1133">Transmembrane helix</keyword>
<dbReference type="PANTHER" id="PTHR38848:SF3">
    <property type="entry name" value="G-PROTEIN COUPLED RECEPTORS FAMILY 3 PROFILE DOMAIN-CONTAINING PROTEIN"/>
    <property type="match status" value="1"/>
</dbReference>
<accession>A0AB34FJP3</accession>
<evidence type="ECO:0000313" key="3">
    <source>
        <dbReference type="Proteomes" id="UP001163105"/>
    </source>
</evidence>
<organism evidence="2 3">
    <name type="scientific">Purpureocillium lavendulum</name>
    <dbReference type="NCBI Taxonomy" id="1247861"/>
    <lineage>
        <taxon>Eukaryota</taxon>
        <taxon>Fungi</taxon>
        <taxon>Dikarya</taxon>
        <taxon>Ascomycota</taxon>
        <taxon>Pezizomycotina</taxon>
        <taxon>Sordariomycetes</taxon>
        <taxon>Hypocreomycetidae</taxon>
        <taxon>Hypocreales</taxon>
        <taxon>Ophiocordycipitaceae</taxon>
        <taxon>Purpureocillium</taxon>
    </lineage>
</organism>
<comment type="caution">
    <text evidence="2">The sequence shown here is derived from an EMBL/GenBank/DDBJ whole genome shotgun (WGS) entry which is preliminary data.</text>
</comment>
<feature type="transmembrane region" description="Helical" evidence="1">
    <location>
        <begin position="49"/>
        <end position="69"/>
    </location>
</feature>
<sequence length="108" mass="11735">MLPPAADRAPVSVPEAGRIVSMVLSLAATTVLTLFLTQKSLAVRSWNHLPLVGWLVFAIYIDSYLFVFGTATLQHALGINTNHKTCDSAILLCLVCYVTTKVLVCVYP</sequence>
<name>A0AB34FJP3_9HYPO</name>
<feature type="transmembrane region" description="Helical" evidence="1">
    <location>
        <begin position="89"/>
        <end position="107"/>
    </location>
</feature>
<keyword evidence="1" id="KW-0472">Membrane</keyword>
<reference evidence="2" key="1">
    <citation type="submission" date="2023-01" db="EMBL/GenBank/DDBJ databases">
        <title>The growth and conidiation of Purpureocillium lavendulum are regulated by nitrogen source and histone H3K14 acetylation.</title>
        <authorList>
            <person name="Tang P."/>
            <person name="Han J."/>
            <person name="Zhang C."/>
            <person name="Tang P."/>
            <person name="Qi F."/>
            <person name="Zhang K."/>
            <person name="Liang L."/>
        </authorList>
    </citation>
    <scope>NUCLEOTIDE SEQUENCE</scope>
    <source>
        <strain evidence="2">YMF1.00683</strain>
    </source>
</reference>
<keyword evidence="1" id="KW-0812">Transmembrane</keyword>
<dbReference type="AlphaFoldDB" id="A0AB34FJP3"/>
<dbReference type="Proteomes" id="UP001163105">
    <property type="component" value="Unassembled WGS sequence"/>
</dbReference>
<dbReference type="PANTHER" id="PTHR38848">
    <property type="entry name" value="G-PROTEIN COUPLED RECEPTORS FAMILY 3 PROFILE DOMAIN-CONTAINING PROTEIN"/>
    <property type="match status" value="1"/>
</dbReference>